<accession>A0ABS9Q4Z0</accession>
<reference evidence="15 16" key="1">
    <citation type="submission" date="2022-02" db="EMBL/GenBank/DDBJ databases">
        <title>Uncovering new skin microbiome diversity through culturing and metagenomics.</title>
        <authorList>
            <person name="Conlan S."/>
            <person name="Deming C."/>
            <person name="Nisc Comparative Sequencing Program N."/>
            <person name="Segre J.A."/>
        </authorList>
    </citation>
    <scope>NUCLEOTIDE SEQUENCE [LARGE SCALE GENOMIC DNA]</scope>
    <source>
        <strain evidence="15 16">ACRQZ</strain>
    </source>
</reference>
<evidence type="ECO:0000256" key="5">
    <source>
        <dbReference type="ARBA" id="ARBA00008310"/>
    </source>
</evidence>
<evidence type="ECO:0000256" key="6">
    <source>
        <dbReference type="ARBA" id="ARBA00012402"/>
    </source>
</evidence>
<feature type="region of interest" description="Disordered" evidence="13">
    <location>
        <begin position="1"/>
        <end position="20"/>
    </location>
</feature>
<evidence type="ECO:0000256" key="8">
    <source>
        <dbReference type="ARBA" id="ARBA00022630"/>
    </source>
</evidence>
<dbReference type="RefSeq" id="WP_239265399.1">
    <property type="nucleotide sequence ID" value="NZ_JAKRCV010000051.1"/>
</dbReference>
<comment type="subcellular location">
    <subcellularLocation>
        <location evidence="12">Cytoplasm</location>
    </subcellularLocation>
</comment>
<keyword evidence="8 12" id="KW-0285">Flavoprotein</keyword>
<evidence type="ECO:0000256" key="12">
    <source>
        <dbReference type="RuleBase" id="RU364052"/>
    </source>
</evidence>
<evidence type="ECO:0000256" key="3">
    <source>
        <dbReference type="ARBA" id="ARBA00002185"/>
    </source>
</evidence>
<keyword evidence="10 12" id="KW-0560">Oxidoreductase</keyword>
<protein>
    <recommendedName>
        <fullName evidence="7 12">Coproporphyrinogen III oxidase</fullName>
        <ecNumber evidence="6 12">1.3.3.15</ecNumber>
    </recommendedName>
</protein>
<evidence type="ECO:0000256" key="11">
    <source>
        <dbReference type="ARBA" id="ARBA00023133"/>
    </source>
</evidence>
<dbReference type="SUPFAM" id="SSF51905">
    <property type="entry name" value="FAD/NAD(P)-binding domain"/>
    <property type="match status" value="1"/>
</dbReference>
<gene>
    <name evidence="15" type="primary">hemG</name>
    <name evidence="15" type="ORF">MHL29_13745</name>
</gene>
<evidence type="ECO:0000256" key="4">
    <source>
        <dbReference type="ARBA" id="ARBA00004744"/>
    </source>
</evidence>
<feature type="domain" description="Amine oxidase" evidence="14">
    <location>
        <begin position="34"/>
        <end position="474"/>
    </location>
</feature>
<proteinExistence type="inferred from homology"/>
<evidence type="ECO:0000256" key="7">
    <source>
        <dbReference type="ARBA" id="ARBA00019046"/>
    </source>
</evidence>
<dbReference type="EMBL" id="JAKRCV010000051">
    <property type="protein sequence ID" value="MCG7322942.1"/>
    <property type="molecule type" value="Genomic_DNA"/>
</dbReference>
<evidence type="ECO:0000256" key="10">
    <source>
        <dbReference type="ARBA" id="ARBA00023002"/>
    </source>
</evidence>
<dbReference type="Gene3D" id="1.10.3110.10">
    <property type="entry name" value="protoporphyrinogen ix oxidase, domain 3"/>
    <property type="match status" value="1"/>
</dbReference>
<evidence type="ECO:0000256" key="9">
    <source>
        <dbReference type="ARBA" id="ARBA00022827"/>
    </source>
</evidence>
<dbReference type="GO" id="GO:0004729">
    <property type="term" value="F:oxygen-dependent protoporphyrinogen oxidase activity"/>
    <property type="evidence" value="ECO:0007669"/>
    <property type="project" value="UniProtKB-EC"/>
</dbReference>
<comment type="caution">
    <text evidence="15">The sequence shown here is derived from an EMBL/GenBank/DDBJ whole genome shotgun (WGS) entry which is preliminary data.</text>
</comment>
<dbReference type="Gene3D" id="3.90.660.20">
    <property type="entry name" value="Protoporphyrinogen oxidase, mitochondrial, domain 2"/>
    <property type="match status" value="1"/>
</dbReference>
<evidence type="ECO:0000256" key="2">
    <source>
        <dbReference type="ARBA" id="ARBA00001974"/>
    </source>
</evidence>
<keyword evidence="16" id="KW-1185">Reference proteome</keyword>
<evidence type="ECO:0000256" key="1">
    <source>
        <dbReference type="ARBA" id="ARBA00001755"/>
    </source>
</evidence>
<dbReference type="InterPro" id="IPR004572">
    <property type="entry name" value="Protoporphyrinogen_oxidase"/>
</dbReference>
<comment type="cofactor">
    <cofactor evidence="2 12">
        <name>FAD</name>
        <dbReference type="ChEBI" id="CHEBI:57692"/>
    </cofactor>
</comment>
<name>A0ABS9Q4Z0_9MICO</name>
<evidence type="ECO:0000256" key="13">
    <source>
        <dbReference type="SAM" id="MobiDB-lite"/>
    </source>
</evidence>
<dbReference type="EC" id="1.3.3.15" evidence="6 12"/>
<dbReference type="Gene3D" id="3.50.50.60">
    <property type="entry name" value="FAD/NAD(P)-binding domain"/>
    <property type="match status" value="1"/>
</dbReference>
<organism evidence="15 16">
    <name type="scientific">Arsenicicoccus bolidensis</name>
    <dbReference type="NCBI Taxonomy" id="229480"/>
    <lineage>
        <taxon>Bacteria</taxon>
        <taxon>Bacillati</taxon>
        <taxon>Actinomycetota</taxon>
        <taxon>Actinomycetes</taxon>
        <taxon>Micrococcales</taxon>
        <taxon>Intrasporangiaceae</taxon>
        <taxon>Arsenicicoccus</taxon>
    </lineage>
</organism>
<comment type="similarity">
    <text evidence="5 12">Belongs to the protoporphyrinogen/coproporphyrinogen oxidase family. Coproporphyrinogen III oxidase subfamily.</text>
</comment>
<evidence type="ECO:0000313" key="15">
    <source>
        <dbReference type="EMBL" id="MCG7322942.1"/>
    </source>
</evidence>
<dbReference type="NCBIfam" id="TIGR00562">
    <property type="entry name" value="proto_IX_ox"/>
    <property type="match status" value="1"/>
</dbReference>
<dbReference type="InterPro" id="IPR050464">
    <property type="entry name" value="Zeta_carotene_desat/Oxidored"/>
</dbReference>
<dbReference type="SUPFAM" id="SSF54373">
    <property type="entry name" value="FAD-linked reductases, C-terminal domain"/>
    <property type="match status" value="1"/>
</dbReference>
<keyword evidence="9 12" id="KW-0274">FAD</keyword>
<dbReference type="PANTHER" id="PTHR42923:SF3">
    <property type="entry name" value="PROTOPORPHYRINOGEN OXIDASE"/>
    <property type="match status" value="1"/>
</dbReference>
<dbReference type="Pfam" id="PF01593">
    <property type="entry name" value="Amino_oxidase"/>
    <property type="match status" value="1"/>
</dbReference>
<evidence type="ECO:0000313" key="16">
    <source>
        <dbReference type="Proteomes" id="UP001521931"/>
    </source>
</evidence>
<comment type="pathway">
    <text evidence="4 12">Porphyrin-containing compound metabolism; protoheme biosynthesis.</text>
</comment>
<dbReference type="InterPro" id="IPR036188">
    <property type="entry name" value="FAD/NAD-bd_sf"/>
</dbReference>
<keyword evidence="11 12" id="KW-0350">Heme biosynthesis</keyword>
<comment type="function">
    <text evidence="3 12">Involved in coproporphyrin-dependent heme b biosynthesis. Catalyzes the oxidation of coproporphyrinogen III to coproporphyrin III.</text>
</comment>
<dbReference type="PANTHER" id="PTHR42923">
    <property type="entry name" value="PROTOPORPHYRINOGEN OXIDASE"/>
    <property type="match status" value="1"/>
</dbReference>
<dbReference type="Proteomes" id="UP001521931">
    <property type="component" value="Unassembled WGS sequence"/>
</dbReference>
<sequence length="482" mass="49946">MPDASIALPTDDAEGTAPTGSVPARALVVGGGVTGLLAARRLAQAGSRVTVLEAGDRLGGQVRSVDFAGRRCELGAEAVHLASPAVTALVRELGLEATMIRSNPGATWLATRKGLRRLPQGVGPTGPTQLMPVVRSGIVSVPGLARAALEPLVARRHRVEGDVSVGRFVRERFGDEIADSFVDPMLGGLHSGDIDQLSLRAASPMLAAVARDGRSLTLSVRTRKAGPSVAPSMFATWPQGLSTLTDHLLDGVDVDVRLSSPVASLRRTEQGSYAVTTVSGEDHHADAVVLAVNAAVASRLLAGASPDAASPLARVRSASLASVLVALPAAEAQRCRPIAEGTGIMIPSRLGRRLKAATFLSSKWPQLAGGDTTLVRLSAGRDGSTIVDDHTDAELVDLLLADLRELTGLGARPVETRVHRWLDTAPQLVVGHQERLSAARAALQRDLPGVVVAGASHDGAGISGCVTSALQAVTTLTERPTR</sequence>
<evidence type="ECO:0000259" key="14">
    <source>
        <dbReference type="Pfam" id="PF01593"/>
    </source>
</evidence>
<comment type="catalytic activity">
    <reaction evidence="1">
        <text>coproporphyrinogen III + 3 O2 = coproporphyrin III + 3 H2O2</text>
        <dbReference type="Rhea" id="RHEA:43436"/>
        <dbReference type="ChEBI" id="CHEBI:15379"/>
        <dbReference type="ChEBI" id="CHEBI:16240"/>
        <dbReference type="ChEBI" id="CHEBI:57309"/>
        <dbReference type="ChEBI" id="CHEBI:131725"/>
        <dbReference type="EC" id="1.3.3.15"/>
    </reaction>
    <physiologicalReaction direction="left-to-right" evidence="1">
        <dbReference type="Rhea" id="RHEA:43437"/>
    </physiologicalReaction>
</comment>
<dbReference type="InterPro" id="IPR002937">
    <property type="entry name" value="Amino_oxidase"/>
</dbReference>
<keyword evidence="12" id="KW-0963">Cytoplasm</keyword>